<dbReference type="AlphaFoldDB" id="A0A0D8Y3J4"/>
<reference evidence="8 9" key="1">
    <citation type="submission" date="2013-11" db="EMBL/GenBank/DDBJ databases">
        <title>Draft genome of the bovine lungworm Dictyocaulus viviparus.</title>
        <authorList>
            <person name="Mitreva M."/>
        </authorList>
    </citation>
    <scope>NUCLEOTIDE SEQUENCE [LARGE SCALE GENOMIC DNA]</scope>
    <source>
        <strain evidence="8 9">HannoverDv2000</strain>
    </source>
</reference>
<dbReference type="Proteomes" id="UP000053766">
    <property type="component" value="Unassembled WGS sequence"/>
</dbReference>
<dbReference type="SMART" id="SM00132">
    <property type="entry name" value="LIM"/>
    <property type="match status" value="1"/>
</dbReference>
<evidence type="ECO:0000259" key="7">
    <source>
        <dbReference type="PROSITE" id="PS50023"/>
    </source>
</evidence>
<evidence type="ECO:0000256" key="2">
    <source>
        <dbReference type="ARBA" id="ARBA00022737"/>
    </source>
</evidence>
<name>A0A0D8Y3J4_DICVI</name>
<evidence type="ECO:0000256" key="6">
    <source>
        <dbReference type="SAM" id="MobiDB-lite"/>
    </source>
</evidence>
<evidence type="ECO:0000313" key="9">
    <source>
        <dbReference type="Proteomes" id="UP000053766"/>
    </source>
</evidence>
<evidence type="ECO:0000256" key="4">
    <source>
        <dbReference type="ARBA" id="ARBA00023038"/>
    </source>
</evidence>
<keyword evidence="9" id="KW-1185">Reference proteome</keyword>
<organism evidence="8 9">
    <name type="scientific">Dictyocaulus viviparus</name>
    <name type="common">Bovine lungworm</name>
    <dbReference type="NCBI Taxonomy" id="29172"/>
    <lineage>
        <taxon>Eukaryota</taxon>
        <taxon>Metazoa</taxon>
        <taxon>Ecdysozoa</taxon>
        <taxon>Nematoda</taxon>
        <taxon>Chromadorea</taxon>
        <taxon>Rhabditida</taxon>
        <taxon>Rhabditina</taxon>
        <taxon>Rhabditomorpha</taxon>
        <taxon>Strongyloidea</taxon>
        <taxon>Metastrongylidae</taxon>
        <taxon>Dictyocaulus</taxon>
    </lineage>
</organism>
<evidence type="ECO:0000313" key="8">
    <source>
        <dbReference type="EMBL" id="KJH51270.1"/>
    </source>
</evidence>
<dbReference type="GO" id="GO:0046872">
    <property type="term" value="F:metal ion binding"/>
    <property type="evidence" value="ECO:0007669"/>
    <property type="project" value="UniProtKB-KW"/>
</dbReference>
<feature type="compositionally biased region" description="Low complexity" evidence="6">
    <location>
        <begin position="101"/>
        <end position="117"/>
    </location>
</feature>
<reference evidence="9" key="2">
    <citation type="journal article" date="2016" name="Sci. Rep.">
        <title>Dictyocaulus viviparus genome, variome and transcriptome elucidate lungworm biology and support future intervention.</title>
        <authorList>
            <person name="McNulty S.N."/>
            <person name="Strube C."/>
            <person name="Rosa B.A."/>
            <person name="Martin J.C."/>
            <person name="Tyagi R."/>
            <person name="Choi Y.J."/>
            <person name="Wang Q."/>
            <person name="Hallsworth Pepin K."/>
            <person name="Zhang X."/>
            <person name="Ozersky P."/>
            <person name="Wilson R.K."/>
            <person name="Sternberg P.W."/>
            <person name="Gasser R.B."/>
            <person name="Mitreva M."/>
        </authorList>
    </citation>
    <scope>NUCLEOTIDE SEQUENCE [LARGE SCALE GENOMIC DNA]</scope>
    <source>
        <strain evidence="9">HannoverDv2000</strain>
    </source>
</reference>
<dbReference type="PANTHER" id="PTHR24211:SF37">
    <property type="entry name" value="PROTEIN ESPINAS-LIKE PROTEIN"/>
    <property type="match status" value="1"/>
</dbReference>
<dbReference type="InterPro" id="IPR047120">
    <property type="entry name" value="Pk/Esn/Tes"/>
</dbReference>
<dbReference type="PANTHER" id="PTHR24211">
    <property type="entry name" value="LIM DOMAIN-CONTAINING PROTEIN"/>
    <property type="match status" value="1"/>
</dbReference>
<evidence type="ECO:0000256" key="5">
    <source>
        <dbReference type="PROSITE-ProRule" id="PRU00125"/>
    </source>
</evidence>
<feature type="region of interest" description="Disordered" evidence="6">
    <location>
        <begin position="101"/>
        <end position="127"/>
    </location>
</feature>
<dbReference type="Pfam" id="PF00412">
    <property type="entry name" value="LIM"/>
    <property type="match status" value="1"/>
</dbReference>
<accession>A0A0D8Y3J4</accession>
<dbReference type="EMBL" id="KN716187">
    <property type="protein sequence ID" value="KJH51270.1"/>
    <property type="molecule type" value="Genomic_DNA"/>
</dbReference>
<keyword evidence="4 5" id="KW-0440">LIM domain</keyword>
<keyword evidence="2" id="KW-0677">Repeat</keyword>
<feature type="compositionally biased region" description="Polar residues" evidence="6">
    <location>
        <begin position="118"/>
        <end position="127"/>
    </location>
</feature>
<keyword evidence="3 5" id="KW-0862">Zinc</keyword>
<proteinExistence type="predicted"/>
<dbReference type="SUPFAM" id="SSF57716">
    <property type="entry name" value="Glucocorticoid receptor-like (DNA-binding domain)"/>
    <property type="match status" value="1"/>
</dbReference>
<evidence type="ECO:0000256" key="3">
    <source>
        <dbReference type="ARBA" id="ARBA00022833"/>
    </source>
</evidence>
<protein>
    <submittedName>
        <fullName evidence="8">LIM domain protein</fullName>
    </submittedName>
</protein>
<gene>
    <name evidence="8" type="ORF">DICVIV_02549</name>
</gene>
<feature type="domain" description="LIM zinc-binding" evidence="7">
    <location>
        <begin position="16"/>
        <end position="76"/>
    </location>
</feature>
<evidence type="ECO:0000256" key="1">
    <source>
        <dbReference type="ARBA" id="ARBA00022723"/>
    </source>
</evidence>
<dbReference type="PROSITE" id="PS50023">
    <property type="entry name" value="LIM_DOMAIN_2"/>
    <property type="match status" value="1"/>
</dbReference>
<dbReference type="FunFam" id="2.10.110.10:FF:000005">
    <property type="entry name" value="Testin isoform 1"/>
    <property type="match status" value="1"/>
</dbReference>
<dbReference type="STRING" id="29172.A0A0D8Y3J4"/>
<sequence>MSEYFVQAESYQSNNLLFMNDSELIFAGEYTKAMNKDWHSDHFCCWQCDQTLTGQRYIMRDEQPYCIKCYEDVFANQCDECAKPIGIDSKMLQEPYINENFNENFSSNNPKNSSKSNIQELTQQSIK</sequence>
<dbReference type="OrthoDB" id="274660at2759"/>
<keyword evidence="1 5" id="KW-0479">Metal-binding</keyword>
<dbReference type="InterPro" id="IPR001781">
    <property type="entry name" value="Znf_LIM"/>
</dbReference>
<dbReference type="Gene3D" id="2.10.110.10">
    <property type="entry name" value="Cysteine Rich Protein"/>
    <property type="match status" value="1"/>
</dbReference>